<dbReference type="AlphaFoldDB" id="A0A5N4WEN5"/>
<evidence type="ECO:0000313" key="3">
    <source>
        <dbReference type="Proteomes" id="UP000325788"/>
    </source>
</evidence>
<evidence type="ECO:0008006" key="4">
    <source>
        <dbReference type="Google" id="ProtNLM"/>
    </source>
</evidence>
<feature type="signal peptide" evidence="1">
    <location>
        <begin position="1"/>
        <end position="19"/>
    </location>
</feature>
<name>A0A5N4WEN5_9GAMM</name>
<evidence type="ECO:0000256" key="1">
    <source>
        <dbReference type="SAM" id="SignalP"/>
    </source>
</evidence>
<keyword evidence="1" id="KW-0732">Signal</keyword>
<proteinExistence type="predicted"/>
<gene>
    <name evidence="2" type="ORF">F4W09_11305</name>
</gene>
<organism evidence="2 3">
    <name type="scientific">Acinetobacter tandoii</name>
    <dbReference type="NCBI Taxonomy" id="202954"/>
    <lineage>
        <taxon>Bacteria</taxon>
        <taxon>Pseudomonadati</taxon>
        <taxon>Pseudomonadota</taxon>
        <taxon>Gammaproteobacteria</taxon>
        <taxon>Moraxellales</taxon>
        <taxon>Moraxellaceae</taxon>
        <taxon>Acinetobacter</taxon>
    </lineage>
</organism>
<feature type="chain" id="PRO_5024280216" description="VCBS repeat-containing protein" evidence="1">
    <location>
        <begin position="20"/>
        <end position="229"/>
    </location>
</feature>
<dbReference type="Proteomes" id="UP000325788">
    <property type="component" value="Unassembled WGS sequence"/>
</dbReference>
<evidence type="ECO:0000313" key="2">
    <source>
        <dbReference type="EMBL" id="KAB1854059.1"/>
    </source>
</evidence>
<protein>
    <recommendedName>
        <fullName evidence="4">VCBS repeat-containing protein</fullName>
    </recommendedName>
</protein>
<reference evidence="2 3" key="1">
    <citation type="submission" date="2019-09" db="EMBL/GenBank/DDBJ databases">
        <title>Draft genome sequence of Acinetobacter tandoii W4-4-4 isolated from environmental water sample.</title>
        <authorList>
            <person name="Wee S.K."/>
            <person name="Yan B."/>
            <person name="Mustaffa S.B."/>
            <person name="Yap E.P.H."/>
        </authorList>
    </citation>
    <scope>NUCLEOTIDE SEQUENCE [LARGE SCALE GENOMIC DNA]</scope>
    <source>
        <strain evidence="2 3">W4-4-4</strain>
    </source>
</reference>
<sequence>MLKNILALTLAALSSSAFAASETSASSKFVPQGWKILKTTTGDLNRDGQNDTVLVIEENNPENVIANAGLGSSVLNTNPRTLLVLFKTASGYQLISKNELLPSENDAESPCLADPLEDGGITITKGLLKISLHYWLSCGSWYVTNNSYTFRYQNNNFNLIGFDSNDFHRASGDITEKSINFSTGKVKTTTGKNEFADTSQPVKVQWSTLKNKYQIQLQDIDFTEYAEYQ</sequence>
<dbReference type="EMBL" id="VXLD01000007">
    <property type="protein sequence ID" value="KAB1854059.1"/>
    <property type="molecule type" value="Genomic_DNA"/>
</dbReference>
<accession>A0A5N4WEN5</accession>
<dbReference type="RefSeq" id="WP_151504935.1">
    <property type="nucleotide sequence ID" value="NZ_VXLD01000007.1"/>
</dbReference>
<comment type="caution">
    <text evidence="2">The sequence shown here is derived from an EMBL/GenBank/DDBJ whole genome shotgun (WGS) entry which is preliminary data.</text>
</comment>